<reference evidence="4" key="1">
    <citation type="journal article" date="2014" name="DNA Res.">
        <title>A complete view of the genetic diversity of the Escherichia coli O-antigen biosynthesis gene cluster.</title>
        <authorList>
            <person name="Iguchi A."/>
            <person name="Iyoda S."/>
            <person name="Kikuchi T."/>
            <person name="Ogura Y."/>
            <person name="Katsura K."/>
            <person name="Ohnishi M."/>
            <person name="Hayashi T."/>
            <person name="Thomson N.R."/>
        </authorList>
    </citation>
    <scope>NUCLEOTIDE SEQUENCE</scope>
    <source>
        <strain evidence="4">F8188-41</strain>
    </source>
</reference>
<dbReference type="CDD" id="cd03808">
    <property type="entry name" value="GT4_CapM-like"/>
    <property type="match status" value="1"/>
</dbReference>
<dbReference type="SUPFAM" id="SSF53756">
    <property type="entry name" value="UDP-Glycosyltransferase/glycogen phosphorylase"/>
    <property type="match status" value="1"/>
</dbReference>
<dbReference type="InterPro" id="IPR028098">
    <property type="entry name" value="Glyco_trans_4-like_N"/>
</dbReference>
<protein>
    <submittedName>
        <fullName evidence="3">Glycosyl hydrolase family 1</fullName>
    </submittedName>
    <submittedName>
        <fullName evidence="4">Putative glycosyltransferase</fullName>
    </submittedName>
</protein>
<dbReference type="EMBL" id="AB811604">
    <property type="protein sequence ID" value="BAQ00709.1"/>
    <property type="molecule type" value="Genomic_DNA"/>
</dbReference>
<sequence>MKKIIHIQVLPKMSGVQQVSFDILSGINDENVQKFILCGSPDGSSDDDFKQKFTDIGVRVITMPSLKRNIGWHDFRCFIDLYNFFKKEKFDIVHTNSTKPGIIARIAARLAGTKLIIHTVHGIAFHRKENTVRKIFYYCLENFATLFGSINVTVNENYLKYYPFVKSHIVYNGVDFNVLCCNKKDHDFLHIAFMARLDKQKNPLEFIRAVNIIKKKLPNERLKFTLAGCGELENECKKLIEHFHLTDVIDMPGWIVDKNTFYNSVDIICQPSNWEAFGLVFVEAAFFEIPSVSRNIEGIPEVILDNETGLLYEGGEAELSEKLISLIHDKKKISWLGLNAKEYVLKHFTKDIMVEKYSKLYDL</sequence>
<keyword evidence="3" id="KW-0378">Hydrolase</keyword>
<keyword evidence="4" id="KW-0808">Transferase</keyword>
<dbReference type="AlphaFoldDB" id="A0A0B1B2V5"/>
<dbReference type="GO" id="GO:0016757">
    <property type="term" value="F:glycosyltransferase activity"/>
    <property type="evidence" value="ECO:0007669"/>
    <property type="project" value="InterPro"/>
</dbReference>
<dbReference type="GO" id="GO:1901135">
    <property type="term" value="P:carbohydrate derivative metabolic process"/>
    <property type="evidence" value="ECO:0007669"/>
    <property type="project" value="UniProtKB-ARBA"/>
</dbReference>
<gene>
    <name evidence="3" type="primary">wbbG</name>
</gene>
<dbReference type="RefSeq" id="WP_001461154.1">
    <property type="nucleotide sequence ID" value="NZ_JAALAQ010000049.1"/>
</dbReference>
<evidence type="ECO:0000313" key="4">
    <source>
        <dbReference type="EMBL" id="BAQ00709.1"/>
    </source>
</evidence>
<dbReference type="EMBL" id="KP835691">
    <property type="protein sequence ID" value="AKM71190.1"/>
    <property type="molecule type" value="Genomic_DNA"/>
</dbReference>
<dbReference type="PANTHER" id="PTHR12526">
    <property type="entry name" value="GLYCOSYLTRANSFERASE"/>
    <property type="match status" value="1"/>
</dbReference>
<feature type="domain" description="Glycosyltransferase subfamily 4-like N-terminal" evidence="2">
    <location>
        <begin position="14"/>
        <end position="176"/>
    </location>
</feature>
<dbReference type="InterPro" id="IPR001296">
    <property type="entry name" value="Glyco_trans_1"/>
</dbReference>
<evidence type="ECO:0000259" key="1">
    <source>
        <dbReference type="Pfam" id="PF00534"/>
    </source>
</evidence>
<evidence type="ECO:0000259" key="2">
    <source>
        <dbReference type="Pfam" id="PF13439"/>
    </source>
</evidence>
<dbReference type="GO" id="GO:0016787">
    <property type="term" value="F:hydrolase activity"/>
    <property type="evidence" value="ECO:0007669"/>
    <property type="project" value="UniProtKB-KW"/>
</dbReference>
<feature type="domain" description="Glycosyl transferase family 1" evidence="1">
    <location>
        <begin position="184"/>
        <end position="341"/>
    </location>
</feature>
<dbReference type="Gene3D" id="3.40.50.2000">
    <property type="entry name" value="Glycogen Phosphorylase B"/>
    <property type="match status" value="2"/>
</dbReference>
<accession>A0A0B1B2V5</accession>
<name>A0A0B1B2V5_ECOLX</name>
<dbReference type="Pfam" id="PF00534">
    <property type="entry name" value="Glycos_transf_1"/>
    <property type="match status" value="1"/>
</dbReference>
<reference evidence="3" key="2">
    <citation type="journal article" date="2016" name="PLoS ONE">
        <title>Comparison of O-Antigen Gene Clusters of All O-Serogroups of Escherichia coli and Proposal for Adopting a New Nomenclature for O-Typing.</title>
        <authorList>
            <person name="DebRoy C."/>
            <person name="Fratamico P.M."/>
            <person name="Yan X."/>
            <person name="Baranzoni G."/>
            <person name="Liu Y."/>
            <person name="Needleman D.S."/>
            <person name="Tebbs R."/>
            <person name="O'Connell C.D."/>
            <person name="Allred A."/>
            <person name="Swimley M."/>
            <person name="Mwangi M."/>
            <person name="Kapur V."/>
            <person name="Raygoza Garay J.A."/>
            <person name="Roberts E.L."/>
            <person name="Katani R."/>
        </authorList>
    </citation>
    <scope>NUCLEOTIDE SEQUENCE</scope>
    <source>
        <strain evidence="3">8547</strain>
    </source>
</reference>
<evidence type="ECO:0000313" key="3">
    <source>
        <dbReference type="EMBL" id="AKM71190.1"/>
    </source>
</evidence>
<proteinExistence type="predicted"/>
<dbReference type="Pfam" id="PF13439">
    <property type="entry name" value="Glyco_transf_4"/>
    <property type="match status" value="1"/>
</dbReference>
<organism evidence="4">
    <name type="scientific">Escherichia coli</name>
    <dbReference type="NCBI Taxonomy" id="562"/>
    <lineage>
        <taxon>Bacteria</taxon>
        <taxon>Pseudomonadati</taxon>
        <taxon>Pseudomonadota</taxon>
        <taxon>Gammaproteobacteria</taxon>
        <taxon>Enterobacterales</taxon>
        <taxon>Enterobacteriaceae</taxon>
        <taxon>Escherichia</taxon>
    </lineage>
</organism>
<dbReference type="PANTHER" id="PTHR12526:SF630">
    <property type="entry name" value="GLYCOSYLTRANSFERASE"/>
    <property type="match status" value="1"/>
</dbReference>